<protein>
    <recommendedName>
        <fullName evidence="3">F-box domain-containing protein</fullName>
    </recommendedName>
</protein>
<dbReference type="Gene3D" id="3.80.10.10">
    <property type="entry name" value="Ribonuclease Inhibitor"/>
    <property type="match status" value="1"/>
</dbReference>
<dbReference type="InterPro" id="IPR032675">
    <property type="entry name" value="LRR_dom_sf"/>
</dbReference>
<reference evidence="1 2" key="1">
    <citation type="submission" date="2016-05" db="EMBL/GenBank/DDBJ databases">
        <title>Comparative analysis of secretome profiles of manganese(II)-oxidizing ascomycete fungi.</title>
        <authorList>
            <consortium name="DOE Joint Genome Institute"/>
            <person name="Zeiner C.A."/>
            <person name="Purvine S.O."/>
            <person name="Zink E.M."/>
            <person name="Wu S."/>
            <person name="Pasa-Tolic L."/>
            <person name="Chaput D.L."/>
            <person name="Haridas S."/>
            <person name="Grigoriev I.V."/>
            <person name="Santelli C.M."/>
            <person name="Hansel C.M."/>
        </authorList>
    </citation>
    <scope>NUCLEOTIDE SEQUENCE [LARGE SCALE GENOMIC DNA]</scope>
    <source>
        <strain evidence="1 2">AP3s5-JAC2a</strain>
    </source>
</reference>
<dbReference type="EMBL" id="KV441558">
    <property type="protein sequence ID" value="OAG00829.1"/>
    <property type="molecule type" value="Genomic_DNA"/>
</dbReference>
<evidence type="ECO:0008006" key="3">
    <source>
        <dbReference type="Google" id="ProtNLM"/>
    </source>
</evidence>
<gene>
    <name evidence="1" type="ORF">CC84DRAFT_1179944</name>
</gene>
<evidence type="ECO:0000313" key="2">
    <source>
        <dbReference type="Proteomes" id="UP000077069"/>
    </source>
</evidence>
<accession>A0A177C1S1</accession>
<dbReference type="AlphaFoldDB" id="A0A177C1S1"/>
<name>A0A177C1S1_9PLEO</name>
<dbReference type="SUPFAM" id="SSF52047">
    <property type="entry name" value="RNI-like"/>
    <property type="match status" value="1"/>
</dbReference>
<dbReference type="Proteomes" id="UP000077069">
    <property type="component" value="Unassembled WGS sequence"/>
</dbReference>
<dbReference type="GeneID" id="28763933"/>
<dbReference type="RefSeq" id="XP_018031194.1">
    <property type="nucleotide sequence ID" value="XM_018180447.1"/>
</dbReference>
<dbReference type="STRING" id="1460663.A0A177C1S1"/>
<organism evidence="1 2">
    <name type="scientific">Paraphaeosphaeria sporulosa</name>
    <dbReference type="NCBI Taxonomy" id="1460663"/>
    <lineage>
        <taxon>Eukaryota</taxon>
        <taxon>Fungi</taxon>
        <taxon>Dikarya</taxon>
        <taxon>Ascomycota</taxon>
        <taxon>Pezizomycotina</taxon>
        <taxon>Dothideomycetes</taxon>
        <taxon>Pleosporomycetidae</taxon>
        <taxon>Pleosporales</taxon>
        <taxon>Massarineae</taxon>
        <taxon>Didymosphaeriaceae</taxon>
        <taxon>Paraphaeosphaeria</taxon>
    </lineage>
</organism>
<dbReference type="OrthoDB" id="5422579at2759"/>
<dbReference type="InParanoid" id="A0A177C1S1"/>
<sequence length="477" mass="54228">MSTPHLPVEIHDIICSHLARGDLHSYRSASRYLANIGAQYLFRHLTFHASYASLDRIANVGNYNHLTCLVETVTWDTSSINLDVTDFDDWKTKILSLRCQELGELRSRWYKQIQNHDACENLVQRYFWEEYERYKAMVATERDVQALLLRNVANLVALFPKLKTILVEKKRYDYDDGYLDMEVLEPHSEKLVKRGMLHRHPLSRPVPYKHSTDMFPLVAALNAAQKSTQQVEARTLRYKIFSQLEYTQHLQHVDVSQITRLNLRFALLDPSSNPQDSSLNIMNCRHTLSQGHLREFLQKFSNLQSLGLDFEARSLGNGRAPANLQDIFLVVQDVVWPCLQHLTIYHADTPASNFTALLASHASSLRSLSLSDVCLDPPGSWEAILTDLQPHLSLSSATFSQFLFDARIDSFLRGRSALMGWYCDSEESVEAMSSLGPRLEKFMVKGGACPLNEEKKVARIVGRMEDLVGGGSASVII</sequence>
<keyword evidence="2" id="KW-1185">Reference proteome</keyword>
<evidence type="ECO:0000313" key="1">
    <source>
        <dbReference type="EMBL" id="OAG00829.1"/>
    </source>
</evidence>
<proteinExistence type="predicted"/>